<evidence type="ECO:0000259" key="2">
    <source>
        <dbReference type="Pfam" id="PF13439"/>
    </source>
</evidence>
<dbReference type="Pfam" id="PF00534">
    <property type="entry name" value="Glycos_transf_1"/>
    <property type="match status" value="1"/>
</dbReference>
<dbReference type="RefSeq" id="WP_106308806.1">
    <property type="nucleotide sequence ID" value="NZ_PVWO01000307.1"/>
</dbReference>
<dbReference type="Proteomes" id="UP000238937">
    <property type="component" value="Unassembled WGS sequence"/>
</dbReference>
<dbReference type="AlphaFoldDB" id="A0A2T1G7G7"/>
<evidence type="ECO:0000259" key="1">
    <source>
        <dbReference type="Pfam" id="PF00534"/>
    </source>
</evidence>
<dbReference type="EMBL" id="PVWO01000307">
    <property type="protein sequence ID" value="PSB53130.1"/>
    <property type="molecule type" value="Genomic_DNA"/>
</dbReference>
<feature type="domain" description="Glycosyl transferase family 1" evidence="1">
    <location>
        <begin position="189"/>
        <end position="346"/>
    </location>
</feature>
<dbReference type="InterPro" id="IPR001296">
    <property type="entry name" value="Glyco_trans_1"/>
</dbReference>
<gene>
    <name evidence="3" type="ORF">C7B77_19845</name>
</gene>
<dbReference type="OrthoDB" id="73743at2"/>
<organism evidence="3 4">
    <name type="scientific">Chamaesiphon polymorphus CCALA 037</name>
    <dbReference type="NCBI Taxonomy" id="2107692"/>
    <lineage>
        <taxon>Bacteria</taxon>
        <taxon>Bacillati</taxon>
        <taxon>Cyanobacteriota</taxon>
        <taxon>Cyanophyceae</taxon>
        <taxon>Gomontiellales</taxon>
        <taxon>Chamaesiphonaceae</taxon>
        <taxon>Chamaesiphon</taxon>
    </lineage>
</organism>
<name>A0A2T1G7G7_9CYAN</name>
<dbReference type="PANTHER" id="PTHR12526:SF630">
    <property type="entry name" value="GLYCOSYLTRANSFERASE"/>
    <property type="match status" value="1"/>
</dbReference>
<dbReference type="GO" id="GO:0016757">
    <property type="term" value="F:glycosyltransferase activity"/>
    <property type="evidence" value="ECO:0007669"/>
    <property type="project" value="InterPro"/>
</dbReference>
<protein>
    <submittedName>
        <fullName evidence="3">Glycosyltransferase family 1 protein</fullName>
    </submittedName>
</protein>
<dbReference type="InterPro" id="IPR028098">
    <property type="entry name" value="Glyco_trans_4-like_N"/>
</dbReference>
<dbReference type="SUPFAM" id="SSF53756">
    <property type="entry name" value="UDP-Glycosyltransferase/glycogen phosphorylase"/>
    <property type="match status" value="1"/>
</dbReference>
<evidence type="ECO:0000313" key="4">
    <source>
        <dbReference type="Proteomes" id="UP000238937"/>
    </source>
</evidence>
<comment type="caution">
    <text evidence="3">The sequence shown here is derived from an EMBL/GenBank/DDBJ whole genome shotgun (WGS) entry which is preliminary data.</text>
</comment>
<dbReference type="PANTHER" id="PTHR12526">
    <property type="entry name" value="GLYCOSYLTRANSFERASE"/>
    <property type="match status" value="1"/>
</dbReference>
<dbReference type="CDD" id="cd03801">
    <property type="entry name" value="GT4_PimA-like"/>
    <property type="match status" value="1"/>
</dbReference>
<evidence type="ECO:0000313" key="3">
    <source>
        <dbReference type="EMBL" id="PSB53130.1"/>
    </source>
</evidence>
<proteinExistence type="predicted"/>
<keyword evidence="3" id="KW-0808">Transferase</keyword>
<dbReference type="Pfam" id="PF13439">
    <property type="entry name" value="Glyco_transf_4"/>
    <property type="match status" value="1"/>
</dbReference>
<keyword evidence="4" id="KW-1185">Reference proteome</keyword>
<accession>A0A2T1G7G7</accession>
<reference evidence="3 4" key="1">
    <citation type="submission" date="2018-03" db="EMBL/GenBank/DDBJ databases">
        <title>The ancient ancestry and fast evolution of plastids.</title>
        <authorList>
            <person name="Moore K.R."/>
            <person name="Magnabosco C."/>
            <person name="Momper L."/>
            <person name="Gold D.A."/>
            <person name="Bosak T."/>
            <person name="Fournier G.P."/>
        </authorList>
    </citation>
    <scope>NUCLEOTIDE SEQUENCE [LARGE SCALE GENOMIC DNA]</scope>
    <source>
        <strain evidence="3 4">CCALA 037</strain>
    </source>
</reference>
<feature type="domain" description="Glycosyltransferase subfamily 4-like N-terminal" evidence="2">
    <location>
        <begin position="17"/>
        <end position="170"/>
    </location>
</feature>
<sequence>MGRIKHVVYILPYLNQGGTERQALSLIREYQHRYRVSLLAPTGKGLPPFLAQQLDYCEFTAWERNFFKGLRELIAGIKVAQKRQSIDLIHVHGAHELMIPVRLLFPNLPIVFTVHGYHGASAEISYRLACLFANLWATRVISICQAEYDILVKFGMNPAKLEMIYNGVPTPILDRAKVTSLAERFNLDPLTQTIIGTAARLSEAKGLTYLLQAFAKVAQGKSNLRLVIAGVGELEQQLKQQSQELGIADRTIFAGYIDDLPELTSLFNFFVLPSLQEPFGLVVAEAMAQSKATIGTDVSGIAEQIADGKTGFLIPSKDVDALAKKMQYLLDRPELVDEFARNGRQRYERYFGLDRMLIQTENLYSKLIN</sequence>
<dbReference type="Gene3D" id="3.40.50.2000">
    <property type="entry name" value="Glycogen Phosphorylase B"/>
    <property type="match status" value="2"/>
</dbReference>